<dbReference type="PANTHER" id="PTHR47176">
    <property type="entry name" value="OSJNBA0020J04.13 PROTEIN"/>
    <property type="match status" value="1"/>
</dbReference>
<organism evidence="3 4">
    <name type="scientific">Buddleja alternifolia</name>
    <dbReference type="NCBI Taxonomy" id="168488"/>
    <lineage>
        <taxon>Eukaryota</taxon>
        <taxon>Viridiplantae</taxon>
        <taxon>Streptophyta</taxon>
        <taxon>Embryophyta</taxon>
        <taxon>Tracheophyta</taxon>
        <taxon>Spermatophyta</taxon>
        <taxon>Magnoliopsida</taxon>
        <taxon>eudicotyledons</taxon>
        <taxon>Gunneridae</taxon>
        <taxon>Pentapetalae</taxon>
        <taxon>asterids</taxon>
        <taxon>lamiids</taxon>
        <taxon>Lamiales</taxon>
        <taxon>Scrophulariaceae</taxon>
        <taxon>Buddlejeae</taxon>
        <taxon>Buddleja</taxon>
    </lineage>
</organism>
<keyword evidence="4" id="KW-1185">Reference proteome</keyword>
<keyword evidence="1" id="KW-0479">Metal-binding</keyword>
<dbReference type="AlphaFoldDB" id="A0AAV6XYA2"/>
<name>A0AAV6XYA2_9LAMI</name>
<feature type="compositionally biased region" description="Basic and acidic residues" evidence="2">
    <location>
        <begin position="246"/>
        <end position="259"/>
    </location>
</feature>
<accession>A0AAV6XYA2</accession>
<evidence type="ECO:0000256" key="2">
    <source>
        <dbReference type="SAM" id="MobiDB-lite"/>
    </source>
</evidence>
<feature type="binding site" evidence="1">
    <location>
        <position position="132"/>
    </location>
    <ligand>
        <name>a divalent metal cation</name>
        <dbReference type="ChEBI" id="CHEBI:60240"/>
        <label>2</label>
    </ligand>
</feature>
<dbReference type="EMBL" id="WHWC01000003">
    <property type="protein sequence ID" value="KAG8385617.1"/>
    <property type="molecule type" value="Genomic_DNA"/>
</dbReference>
<evidence type="ECO:0000256" key="1">
    <source>
        <dbReference type="PIRSR" id="PIRSR005902-1"/>
    </source>
</evidence>
<proteinExistence type="predicted"/>
<feature type="region of interest" description="Disordered" evidence="2">
    <location>
        <begin position="232"/>
        <end position="259"/>
    </location>
</feature>
<dbReference type="GO" id="GO:0046872">
    <property type="term" value="F:metal ion binding"/>
    <property type="evidence" value="ECO:0007669"/>
    <property type="project" value="UniProtKB-KW"/>
</dbReference>
<feature type="binding site" evidence="1">
    <location>
        <position position="157"/>
    </location>
    <ligand>
        <name>a divalent metal cation</name>
        <dbReference type="ChEBI" id="CHEBI:60240"/>
        <label>2</label>
    </ligand>
</feature>
<reference evidence="3" key="1">
    <citation type="submission" date="2019-10" db="EMBL/GenBank/DDBJ databases">
        <authorList>
            <person name="Zhang R."/>
            <person name="Pan Y."/>
            <person name="Wang J."/>
            <person name="Ma R."/>
            <person name="Yu S."/>
        </authorList>
    </citation>
    <scope>NUCLEOTIDE SEQUENCE</scope>
    <source>
        <strain evidence="3">LA-IB0</strain>
        <tissue evidence="3">Leaf</tissue>
    </source>
</reference>
<dbReference type="Proteomes" id="UP000826271">
    <property type="component" value="Unassembled WGS sequence"/>
</dbReference>
<dbReference type="PIRSF" id="PIRSF005902">
    <property type="entry name" value="DNase_TatD"/>
    <property type="match status" value="1"/>
</dbReference>
<dbReference type="Pfam" id="PF01026">
    <property type="entry name" value="TatD_DNase"/>
    <property type="match status" value="1"/>
</dbReference>
<gene>
    <name evidence="3" type="ORF">BUALT_Bualt03G0063700</name>
</gene>
<sequence>MIKLFDSHCHLQDPRIYNVAPKLIRKTLDTGVTHFAVNGVSEKDWNLVKEMSDDYPSIVPNFGLHPWYISERTPAWLDTLKKFLDATPSAAIGEIGLDKGSIGKQRDFTDQVEVFREQLQLAKELKRPTSVHCVRAFGDLLEILKSMGPFPAGVVLHSYLGSAEMVPEFSRLGAYFSFSGFLMSMKESKAKKMLKSIPSERILLETDAPDARPKSVNPDSLFLIEREASNPTELSGDENVSSSNNAEKEASPQPEEKLNHPANIHHVLAYVAHLLEVEEKELADMSYQNAVRLFSFEGSKLVQKNT</sequence>
<feature type="binding site" evidence="1">
    <location>
        <position position="94"/>
    </location>
    <ligand>
        <name>a divalent metal cation</name>
        <dbReference type="ChEBI" id="CHEBI:60240"/>
        <label>1</label>
    </ligand>
</feature>
<feature type="compositionally biased region" description="Polar residues" evidence="2">
    <location>
        <begin position="232"/>
        <end position="245"/>
    </location>
</feature>
<evidence type="ECO:0000313" key="4">
    <source>
        <dbReference type="Proteomes" id="UP000826271"/>
    </source>
</evidence>
<protein>
    <submittedName>
        <fullName evidence="3">Uncharacterized protein</fullName>
    </submittedName>
</protein>
<feature type="binding site" evidence="1">
    <location>
        <position position="207"/>
    </location>
    <ligand>
        <name>a divalent metal cation</name>
        <dbReference type="ChEBI" id="CHEBI:60240"/>
        <label>1</label>
    </ligand>
</feature>
<evidence type="ECO:0000313" key="3">
    <source>
        <dbReference type="EMBL" id="KAG8385617.1"/>
    </source>
</evidence>
<dbReference type="PANTHER" id="PTHR47176:SF1">
    <property type="entry name" value="OS04G0577500 PROTEIN"/>
    <property type="match status" value="1"/>
</dbReference>
<dbReference type="InterPro" id="IPR001130">
    <property type="entry name" value="TatD-like"/>
</dbReference>
<dbReference type="Gene3D" id="3.20.20.140">
    <property type="entry name" value="Metal-dependent hydrolases"/>
    <property type="match status" value="1"/>
</dbReference>
<feature type="binding site" evidence="1">
    <location>
        <position position="8"/>
    </location>
    <ligand>
        <name>a divalent metal cation</name>
        <dbReference type="ChEBI" id="CHEBI:60240"/>
        <label>1</label>
    </ligand>
</feature>
<feature type="binding site" evidence="1">
    <location>
        <position position="10"/>
    </location>
    <ligand>
        <name>a divalent metal cation</name>
        <dbReference type="ChEBI" id="CHEBI:60240"/>
        <label>1</label>
    </ligand>
</feature>
<dbReference type="SUPFAM" id="SSF51556">
    <property type="entry name" value="Metallo-dependent hydrolases"/>
    <property type="match status" value="1"/>
</dbReference>
<dbReference type="CDD" id="cd01310">
    <property type="entry name" value="TatD_DNAse"/>
    <property type="match status" value="1"/>
</dbReference>
<comment type="caution">
    <text evidence="3">The sequence shown here is derived from an EMBL/GenBank/DDBJ whole genome shotgun (WGS) entry which is preliminary data.</text>
</comment>
<dbReference type="InterPro" id="IPR032466">
    <property type="entry name" value="Metal_Hydrolase"/>
</dbReference>
<dbReference type="GO" id="GO:0016788">
    <property type="term" value="F:hydrolase activity, acting on ester bonds"/>
    <property type="evidence" value="ECO:0007669"/>
    <property type="project" value="InterPro"/>
</dbReference>